<comment type="caution">
    <text evidence="1">The sequence shown here is derived from an EMBL/GenBank/DDBJ whole genome shotgun (WGS) entry which is preliminary data.</text>
</comment>
<dbReference type="EMBL" id="BLLF01003013">
    <property type="protein sequence ID" value="GFH26076.1"/>
    <property type="molecule type" value="Genomic_DNA"/>
</dbReference>
<protein>
    <submittedName>
        <fullName evidence="1">Uncharacterized protein</fullName>
    </submittedName>
</protein>
<name>A0A6A0A253_HAELA</name>
<evidence type="ECO:0000313" key="1">
    <source>
        <dbReference type="EMBL" id="GFH26076.1"/>
    </source>
</evidence>
<keyword evidence="2" id="KW-1185">Reference proteome</keyword>
<sequence>MAAACDHFKSKVLGCADGDLQRAADFQPSKAVAHFIKAGSLPAGLTAHQLAQVCKEAKETFDSQAECNAARLVVRCMYEGGLTEEVKDPLTLDTGQGGQACSKEQKQQLSCLVRVQHLSPGKIIAFDAVAGAHEAA</sequence>
<gene>
    <name evidence="1" type="ORF">HaLaN_24161</name>
</gene>
<dbReference type="Proteomes" id="UP000485058">
    <property type="component" value="Unassembled WGS sequence"/>
</dbReference>
<organism evidence="1 2">
    <name type="scientific">Haematococcus lacustris</name>
    <name type="common">Green alga</name>
    <name type="synonym">Haematococcus pluvialis</name>
    <dbReference type="NCBI Taxonomy" id="44745"/>
    <lineage>
        <taxon>Eukaryota</taxon>
        <taxon>Viridiplantae</taxon>
        <taxon>Chlorophyta</taxon>
        <taxon>core chlorophytes</taxon>
        <taxon>Chlorophyceae</taxon>
        <taxon>CS clade</taxon>
        <taxon>Chlamydomonadales</taxon>
        <taxon>Haematococcaceae</taxon>
        <taxon>Haematococcus</taxon>
    </lineage>
</organism>
<proteinExistence type="predicted"/>
<evidence type="ECO:0000313" key="2">
    <source>
        <dbReference type="Proteomes" id="UP000485058"/>
    </source>
</evidence>
<accession>A0A6A0A253</accession>
<reference evidence="1 2" key="1">
    <citation type="submission" date="2020-02" db="EMBL/GenBank/DDBJ databases">
        <title>Draft genome sequence of Haematococcus lacustris strain NIES-144.</title>
        <authorList>
            <person name="Morimoto D."/>
            <person name="Nakagawa S."/>
            <person name="Yoshida T."/>
            <person name="Sawayama S."/>
        </authorList>
    </citation>
    <scope>NUCLEOTIDE SEQUENCE [LARGE SCALE GENOMIC DNA]</scope>
    <source>
        <strain evidence="1 2">NIES-144</strain>
    </source>
</reference>
<dbReference type="AlphaFoldDB" id="A0A6A0A253"/>